<protein>
    <submittedName>
        <fullName evidence="1">Uncharacterized protein</fullName>
    </submittedName>
</protein>
<evidence type="ECO:0000313" key="2">
    <source>
        <dbReference type="Proteomes" id="UP000552038"/>
    </source>
</evidence>
<dbReference type="EMBL" id="JABFOR010000024">
    <property type="protein sequence ID" value="NOJ72353.1"/>
    <property type="molecule type" value="Genomic_DNA"/>
</dbReference>
<reference evidence="1 2" key="1">
    <citation type="submission" date="2020-05" db="EMBL/GenBank/DDBJ databases">
        <title>Whole genome sequencing and identification of novel metabolites from Paenibacillus alvei strain JR949.</title>
        <authorList>
            <person name="Rajendhran J."/>
            <person name="Sree Pranav P."/>
            <person name="Mahalakshmi B."/>
            <person name="Karthikeyan R."/>
        </authorList>
    </citation>
    <scope>NUCLEOTIDE SEQUENCE [LARGE SCALE GENOMIC DNA]</scope>
    <source>
        <strain evidence="1 2">JR949</strain>
    </source>
</reference>
<name>A0AAP7DJ31_PAEAL</name>
<proteinExistence type="predicted"/>
<evidence type="ECO:0000313" key="1">
    <source>
        <dbReference type="EMBL" id="NOJ72353.1"/>
    </source>
</evidence>
<accession>A0AAP7DJ31</accession>
<sequence>MYHASRLVELAVTSILLVVALTVALQMIGSTSSVIRQVDTANQDKDRSVRATIDPIRSKSITGADVILFIGQLRANVELVVEGLRFTSPIHLDQIQLDAISRTKRYELSVERNEGGDIRKMIFR</sequence>
<dbReference type="Proteomes" id="UP000552038">
    <property type="component" value="Unassembled WGS sequence"/>
</dbReference>
<dbReference type="RefSeq" id="WP_163977483.1">
    <property type="nucleotide sequence ID" value="NZ_JABFOR010000024.1"/>
</dbReference>
<comment type="caution">
    <text evidence="1">The sequence shown here is derived from an EMBL/GenBank/DDBJ whole genome shotgun (WGS) entry which is preliminary data.</text>
</comment>
<organism evidence="1 2">
    <name type="scientific">Paenibacillus alvei</name>
    <name type="common">Bacillus alvei</name>
    <dbReference type="NCBI Taxonomy" id="44250"/>
    <lineage>
        <taxon>Bacteria</taxon>
        <taxon>Bacillati</taxon>
        <taxon>Bacillota</taxon>
        <taxon>Bacilli</taxon>
        <taxon>Bacillales</taxon>
        <taxon>Paenibacillaceae</taxon>
        <taxon>Paenibacillus</taxon>
    </lineage>
</organism>
<dbReference type="AlphaFoldDB" id="A0AAP7DJ31"/>
<gene>
    <name evidence="1" type="ORF">HMI46_17545</name>
</gene>